<organism evidence="1 2">
    <name type="scientific">Meinhardsimonia xiamenensis</name>
    <dbReference type="NCBI Taxonomy" id="990712"/>
    <lineage>
        <taxon>Bacteria</taxon>
        <taxon>Pseudomonadati</taxon>
        <taxon>Pseudomonadota</taxon>
        <taxon>Alphaproteobacteria</taxon>
        <taxon>Rhodobacterales</taxon>
        <taxon>Paracoccaceae</taxon>
        <taxon>Meinhardsimonia</taxon>
    </lineage>
</organism>
<dbReference type="AlphaFoldDB" id="A0A1G8ZES3"/>
<dbReference type="STRING" id="990712.SAMN05216257_101703"/>
<dbReference type="Proteomes" id="UP000199328">
    <property type="component" value="Unassembled WGS sequence"/>
</dbReference>
<dbReference type="RefSeq" id="WP_092498137.1">
    <property type="nucleotide sequence ID" value="NZ_FNFV01000001.1"/>
</dbReference>
<evidence type="ECO:0000313" key="1">
    <source>
        <dbReference type="EMBL" id="SDK13527.1"/>
    </source>
</evidence>
<protein>
    <submittedName>
        <fullName evidence="1">Uncharacterized protein</fullName>
    </submittedName>
</protein>
<name>A0A1G8ZES3_9RHOB</name>
<gene>
    <name evidence="1" type="ORF">SAMN05216257_101703</name>
</gene>
<evidence type="ECO:0000313" key="2">
    <source>
        <dbReference type="Proteomes" id="UP000199328"/>
    </source>
</evidence>
<keyword evidence="2" id="KW-1185">Reference proteome</keyword>
<reference evidence="2" key="1">
    <citation type="submission" date="2016-10" db="EMBL/GenBank/DDBJ databases">
        <authorList>
            <person name="Varghese N."/>
            <person name="Submissions S."/>
        </authorList>
    </citation>
    <scope>NUCLEOTIDE SEQUENCE [LARGE SCALE GENOMIC DNA]</scope>
    <source>
        <strain evidence="2">CGMCC 1.10789</strain>
    </source>
</reference>
<dbReference type="EMBL" id="FNFV01000001">
    <property type="protein sequence ID" value="SDK13527.1"/>
    <property type="molecule type" value="Genomic_DNA"/>
</dbReference>
<sequence>MFFEEGWAAIADVTAEVTERVEAFHARASARSGGAPVPRKTVLEDVAISVWEICDAATKVGVTTAAGTLVPASKRLLEWDDPRKLWNRHLDLRLGNVGSAPIPGITDAELRARYGAFLHLPVAIPENGVESSLSFLEEELANKGANREAEIEVAAQIVSAFDAGRTITRRLARAEFGAKLSRRSFKMAWAAAMDVRPALAAGHGREEG</sequence>
<accession>A0A1G8ZES3</accession>
<proteinExistence type="predicted"/>